<evidence type="ECO:0000313" key="10">
    <source>
        <dbReference type="EMBL" id="MCP8967465.1"/>
    </source>
</evidence>
<evidence type="ECO:0000256" key="4">
    <source>
        <dbReference type="ARBA" id="ARBA00023054"/>
    </source>
</evidence>
<dbReference type="Pfam" id="PF06160">
    <property type="entry name" value="EzrA"/>
    <property type="match status" value="1"/>
</dbReference>
<evidence type="ECO:0000256" key="3">
    <source>
        <dbReference type="ARBA" id="ARBA00022989"/>
    </source>
</evidence>
<keyword evidence="5 8" id="KW-0472">Membrane</keyword>
<dbReference type="AlphaFoldDB" id="A0AA42BN13"/>
<dbReference type="GO" id="GO:0000921">
    <property type="term" value="P:septin ring assembly"/>
    <property type="evidence" value="ECO:0007669"/>
    <property type="project" value="InterPro"/>
</dbReference>
<proteinExistence type="inferred from homology"/>
<dbReference type="RefSeq" id="WP_254757119.1">
    <property type="nucleotide sequence ID" value="NZ_JANCLT010000001.1"/>
</dbReference>
<evidence type="ECO:0000256" key="7">
    <source>
        <dbReference type="ARBA" id="ARBA00023306"/>
    </source>
</evidence>
<protein>
    <recommendedName>
        <fullName evidence="8">Septation ring formation regulator EzrA</fullName>
    </recommendedName>
</protein>
<dbReference type="GO" id="GO:0000917">
    <property type="term" value="P:division septum assembly"/>
    <property type="evidence" value="ECO:0007669"/>
    <property type="project" value="UniProtKB-KW"/>
</dbReference>
<dbReference type="NCBIfam" id="NF003413">
    <property type="entry name" value="PRK04778.1-7"/>
    <property type="match status" value="1"/>
</dbReference>
<comment type="function">
    <text evidence="8">Negative regulator of FtsZ ring formation; modulates the frequency and position of FtsZ ring formation. Inhibits FtsZ ring formation at polar sites. Interacts either with FtsZ or with one of its binding partners to promote depolymerization.</text>
</comment>
<dbReference type="HAMAP" id="MF_00728">
    <property type="entry name" value="EzrA"/>
    <property type="match status" value="1"/>
</dbReference>
<comment type="subcellular location">
    <subcellularLocation>
        <location evidence="8">Cell membrane</location>
        <topology evidence="8">Single-pass membrane protein</topology>
    </subcellularLocation>
    <text evidence="8">Colocalized with FtsZ to the nascent septal site.</text>
</comment>
<keyword evidence="2 8" id="KW-0812">Transmembrane</keyword>
<accession>A0AA42BN13</accession>
<evidence type="ECO:0000256" key="1">
    <source>
        <dbReference type="ARBA" id="ARBA00022618"/>
    </source>
</evidence>
<evidence type="ECO:0000256" key="8">
    <source>
        <dbReference type="HAMAP-Rule" id="MF_00728"/>
    </source>
</evidence>
<name>A0AA42BN13_9BACI</name>
<keyword evidence="6 8" id="KW-0717">Septation</keyword>
<evidence type="ECO:0000256" key="2">
    <source>
        <dbReference type="ARBA" id="ARBA00022692"/>
    </source>
</evidence>
<feature type="transmembrane region" description="Helical" evidence="9">
    <location>
        <begin position="6"/>
        <end position="25"/>
    </location>
</feature>
<organism evidence="10 11">
    <name type="scientific">Ectobacillus ponti</name>
    <dbReference type="NCBI Taxonomy" id="2961894"/>
    <lineage>
        <taxon>Bacteria</taxon>
        <taxon>Bacillati</taxon>
        <taxon>Bacillota</taxon>
        <taxon>Bacilli</taxon>
        <taxon>Bacillales</taxon>
        <taxon>Bacillaceae</taxon>
        <taxon>Ectobacillus</taxon>
    </lineage>
</organism>
<evidence type="ECO:0000256" key="6">
    <source>
        <dbReference type="ARBA" id="ARBA00023210"/>
    </source>
</evidence>
<keyword evidence="7 8" id="KW-0131">Cell cycle</keyword>
<keyword evidence="11" id="KW-1185">Reference proteome</keyword>
<comment type="caution">
    <text evidence="10">The sequence shown here is derived from an EMBL/GenBank/DDBJ whole genome shotgun (WGS) entry which is preliminary data.</text>
</comment>
<dbReference type="EMBL" id="JANCLT010000001">
    <property type="protein sequence ID" value="MCP8967465.1"/>
    <property type="molecule type" value="Genomic_DNA"/>
</dbReference>
<comment type="similarity">
    <text evidence="8">Belongs to the EzrA family.</text>
</comment>
<keyword evidence="4 8" id="KW-0175">Coiled coil</keyword>
<evidence type="ECO:0000256" key="9">
    <source>
        <dbReference type="SAM" id="Phobius"/>
    </source>
</evidence>
<gene>
    <name evidence="8 10" type="primary">ezrA</name>
    <name evidence="10" type="ORF">NK662_02780</name>
</gene>
<dbReference type="GO" id="GO:0005886">
    <property type="term" value="C:plasma membrane"/>
    <property type="evidence" value="ECO:0007669"/>
    <property type="project" value="UniProtKB-SubCell"/>
</dbReference>
<reference evidence="10" key="1">
    <citation type="submission" date="2022-07" db="EMBL/GenBank/DDBJ databases">
        <authorList>
            <person name="Li W.-J."/>
            <person name="Deng Q.-Q."/>
        </authorList>
    </citation>
    <scope>NUCLEOTIDE SEQUENCE</scope>
    <source>
        <strain evidence="10">SYSU M60031</strain>
    </source>
</reference>
<keyword evidence="8" id="KW-1003">Cell membrane</keyword>
<dbReference type="GO" id="GO:0005940">
    <property type="term" value="C:septin ring"/>
    <property type="evidence" value="ECO:0007669"/>
    <property type="project" value="InterPro"/>
</dbReference>
<sequence length="566" mass="66204">MNSLLTIVLIVVGTILLLLIAQLIMRSRLHKQVKNMQRWKQEIAGQPVADELTKVKELQMTGQTEELFEKWRQEWDELLNTVMPAADEKLRSAEVCVSQFSFGKGRMAMEEADYALRGAEDRINSILDELKQLLESRKKNSSEIEELRTAYRDLKRNVLAHRHTFSLAEQRLDQLLDEQSRRFQLFDEATMQGNYLEAREIVLALEESMSYLYQVIQEVPDLQVECQVNLPSQLDELQQGYGEMQQQGYVLEHLDFQEDIQLLQDELQECLGEIRELQIGAAHERLEQLKLRMDRLYDQLELEVKSKHYVEKQVIVLHDTLEDIRHGAAETREETQFVKQSYQLSDKDVEMQKYIEKQLGVLIKRYDILQLRIAEQDVAFSVIREEIDEISRQMNRVNEAHQQYKDMLQTLRREELQAREALQSMRQAIKELKRVLQKSNIPGLPAAFVQNLQMAQEAMQRVYEQLEFKPLNMTAVNTTLEEALRLVGEIQRETDMLVARVALAEKCIQYGNRYRSQNQQVAASMERAEQLFRQYEYQAALEQAAATLESLEPGVVRKIEEFTSMD</sequence>
<dbReference type="InterPro" id="IPR010379">
    <property type="entry name" value="EzrA"/>
</dbReference>
<feature type="coiled-coil region" evidence="8">
    <location>
        <begin position="260"/>
        <end position="306"/>
    </location>
</feature>
<feature type="coiled-coil region" evidence="8">
    <location>
        <begin position="383"/>
        <end position="469"/>
    </location>
</feature>
<feature type="topological domain" description="Extracellular" evidence="8">
    <location>
        <begin position="1"/>
        <end position="6"/>
    </location>
</feature>
<keyword evidence="1 8" id="KW-0132">Cell division</keyword>
<dbReference type="Proteomes" id="UP001156102">
    <property type="component" value="Unassembled WGS sequence"/>
</dbReference>
<feature type="topological domain" description="Cytoplasmic" evidence="8">
    <location>
        <begin position="26"/>
        <end position="566"/>
    </location>
</feature>
<evidence type="ECO:0000256" key="5">
    <source>
        <dbReference type="ARBA" id="ARBA00023136"/>
    </source>
</evidence>
<evidence type="ECO:0000313" key="11">
    <source>
        <dbReference type="Proteomes" id="UP001156102"/>
    </source>
</evidence>
<keyword evidence="3 8" id="KW-1133">Transmembrane helix</keyword>
<feature type="coiled-coil region" evidence="8">
    <location>
        <begin position="116"/>
        <end position="164"/>
    </location>
</feature>